<reference evidence="6 7" key="1">
    <citation type="submission" date="2016-10" db="EMBL/GenBank/DDBJ databases">
        <authorList>
            <person name="de Groot N.N."/>
        </authorList>
    </citation>
    <scope>NUCLEOTIDE SEQUENCE [LARGE SCALE GENOMIC DNA]</scope>
    <source>
        <strain evidence="6 7">DSM 26656</strain>
    </source>
</reference>
<dbReference type="OrthoDB" id="9813056at2"/>
<dbReference type="Gene3D" id="3.40.190.290">
    <property type="match status" value="1"/>
</dbReference>
<dbReference type="SUPFAM" id="SSF46785">
    <property type="entry name" value="Winged helix' DNA-binding domain"/>
    <property type="match status" value="1"/>
</dbReference>
<dbReference type="InterPro" id="IPR036388">
    <property type="entry name" value="WH-like_DNA-bd_sf"/>
</dbReference>
<dbReference type="InterPro" id="IPR036390">
    <property type="entry name" value="WH_DNA-bd_sf"/>
</dbReference>
<dbReference type="GO" id="GO:0003700">
    <property type="term" value="F:DNA-binding transcription factor activity"/>
    <property type="evidence" value="ECO:0007669"/>
    <property type="project" value="InterPro"/>
</dbReference>
<dbReference type="GO" id="GO:0043565">
    <property type="term" value="F:sequence-specific DNA binding"/>
    <property type="evidence" value="ECO:0007669"/>
    <property type="project" value="TreeGrafter"/>
</dbReference>
<dbReference type="Gene3D" id="1.10.10.10">
    <property type="entry name" value="Winged helix-like DNA-binding domain superfamily/Winged helix DNA-binding domain"/>
    <property type="match status" value="1"/>
</dbReference>
<organism evidence="6 7">
    <name type="scientific">Bosea lathyri</name>
    <dbReference type="NCBI Taxonomy" id="1036778"/>
    <lineage>
        <taxon>Bacteria</taxon>
        <taxon>Pseudomonadati</taxon>
        <taxon>Pseudomonadota</taxon>
        <taxon>Alphaproteobacteria</taxon>
        <taxon>Hyphomicrobiales</taxon>
        <taxon>Boseaceae</taxon>
        <taxon>Bosea</taxon>
    </lineage>
</organism>
<dbReference type="SUPFAM" id="SSF53850">
    <property type="entry name" value="Periplasmic binding protein-like II"/>
    <property type="match status" value="1"/>
</dbReference>
<comment type="similarity">
    <text evidence="1">Belongs to the LysR transcriptional regulatory family.</text>
</comment>
<dbReference type="AlphaFoldDB" id="A0A1H5YVV5"/>
<keyword evidence="2" id="KW-0805">Transcription regulation</keyword>
<keyword evidence="7" id="KW-1185">Reference proteome</keyword>
<accession>A0A1H5YVV5</accession>
<keyword evidence="3" id="KW-0238">DNA-binding</keyword>
<name>A0A1H5YVV5_9HYPH</name>
<dbReference type="PROSITE" id="PS50931">
    <property type="entry name" value="HTH_LYSR"/>
    <property type="match status" value="1"/>
</dbReference>
<evidence type="ECO:0000256" key="1">
    <source>
        <dbReference type="ARBA" id="ARBA00009437"/>
    </source>
</evidence>
<feature type="domain" description="HTH lysR-type" evidence="5">
    <location>
        <begin position="1"/>
        <end position="59"/>
    </location>
</feature>
<evidence type="ECO:0000313" key="6">
    <source>
        <dbReference type="EMBL" id="SEG28429.1"/>
    </source>
</evidence>
<dbReference type="Proteomes" id="UP000236743">
    <property type="component" value="Unassembled WGS sequence"/>
</dbReference>
<dbReference type="Pfam" id="PF00126">
    <property type="entry name" value="HTH_1"/>
    <property type="match status" value="1"/>
</dbReference>
<dbReference type="Pfam" id="PF03466">
    <property type="entry name" value="LysR_substrate"/>
    <property type="match status" value="1"/>
</dbReference>
<dbReference type="PANTHER" id="PTHR30537">
    <property type="entry name" value="HTH-TYPE TRANSCRIPTIONAL REGULATOR"/>
    <property type="match status" value="1"/>
</dbReference>
<dbReference type="FunFam" id="1.10.10.10:FF:000001">
    <property type="entry name" value="LysR family transcriptional regulator"/>
    <property type="match status" value="1"/>
</dbReference>
<dbReference type="EMBL" id="FNUY01000004">
    <property type="protein sequence ID" value="SEG28429.1"/>
    <property type="molecule type" value="Genomic_DNA"/>
</dbReference>
<dbReference type="RefSeq" id="WP_103872585.1">
    <property type="nucleotide sequence ID" value="NZ_FNUY01000004.1"/>
</dbReference>
<evidence type="ECO:0000256" key="2">
    <source>
        <dbReference type="ARBA" id="ARBA00023015"/>
    </source>
</evidence>
<dbReference type="InterPro" id="IPR005119">
    <property type="entry name" value="LysR_subst-bd"/>
</dbReference>
<evidence type="ECO:0000256" key="4">
    <source>
        <dbReference type="ARBA" id="ARBA00023163"/>
    </source>
</evidence>
<proteinExistence type="inferred from homology"/>
<dbReference type="InterPro" id="IPR058163">
    <property type="entry name" value="LysR-type_TF_proteobact-type"/>
</dbReference>
<keyword evidence="4" id="KW-0804">Transcription</keyword>
<evidence type="ECO:0000259" key="5">
    <source>
        <dbReference type="PROSITE" id="PS50931"/>
    </source>
</evidence>
<evidence type="ECO:0000313" key="7">
    <source>
        <dbReference type="Proteomes" id="UP000236743"/>
    </source>
</evidence>
<dbReference type="CDD" id="cd08422">
    <property type="entry name" value="PBP2_CrgA_like"/>
    <property type="match status" value="1"/>
</dbReference>
<dbReference type="GO" id="GO:0006351">
    <property type="term" value="P:DNA-templated transcription"/>
    <property type="evidence" value="ECO:0007669"/>
    <property type="project" value="TreeGrafter"/>
</dbReference>
<dbReference type="PANTHER" id="PTHR30537:SF81">
    <property type="entry name" value="TRANSCRIPTIONAL REGULATOR-RELATED"/>
    <property type="match status" value="1"/>
</dbReference>
<protein>
    <submittedName>
        <fullName evidence="6">Transcriptional regulator, LysR family</fullName>
    </submittedName>
</protein>
<evidence type="ECO:0000256" key="3">
    <source>
        <dbReference type="ARBA" id="ARBA00023125"/>
    </source>
</evidence>
<sequence>MSELDDIRSFIAVVETGGFGRAGRSLGLAKSIVSRRVSRLEADLGTRLLSRTTRGVSPTEAGLEFKARGERILAELVEARESVAQQAGGVAGRLRLSMPLTFGIRHVAPLLGELARQHPRLEIDVEASDRYVDLIGERFDAAIRIGTLKDSSLVARKIAPVHGAVLASPDYFARKGRPTSPLELTEHDCLLYTGTAVPDWTFRIGKRWVPVRPSGRMRSDSGETLLEWAAAGLGIAVLPTFIASDAIRDGTVEHLLWDFPMPTQALYVVRPPGAYVPGKVRVLIDLLVERFGSTPYWDPCQLAAKAQGISLGHTADADDDADIEADAMDHQPA</sequence>
<dbReference type="InterPro" id="IPR000847">
    <property type="entry name" value="LysR_HTH_N"/>
</dbReference>
<gene>
    <name evidence="6" type="ORF">SAMN04488115_104130</name>
</gene>